<evidence type="ECO:0000313" key="2">
    <source>
        <dbReference type="EMBL" id="KKK88230.1"/>
    </source>
</evidence>
<name>A0A0F8ZQE7_9ZZZZ</name>
<evidence type="ECO:0000256" key="1">
    <source>
        <dbReference type="SAM" id="MobiDB-lite"/>
    </source>
</evidence>
<gene>
    <name evidence="2" type="ORF">LCGC14_2745290</name>
</gene>
<organism evidence="2">
    <name type="scientific">marine sediment metagenome</name>
    <dbReference type="NCBI Taxonomy" id="412755"/>
    <lineage>
        <taxon>unclassified sequences</taxon>
        <taxon>metagenomes</taxon>
        <taxon>ecological metagenomes</taxon>
    </lineage>
</organism>
<feature type="region of interest" description="Disordered" evidence="1">
    <location>
        <begin position="92"/>
        <end position="119"/>
    </location>
</feature>
<dbReference type="AlphaFoldDB" id="A0A0F8ZQE7"/>
<reference evidence="2" key="1">
    <citation type="journal article" date="2015" name="Nature">
        <title>Complex archaea that bridge the gap between prokaryotes and eukaryotes.</title>
        <authorList>
            <person name="Spang A."/>
            <person name="Saw J.H."/>
            <person name="Jorgensen S.L."/>
            <person name="Zaremba-Niedzwiedzka K."/>
            <person name="Martijn J."/>
            <person name="Lind A.E."/>
            <person name="van Eijk R."/>
            <person name="Schleper C."/>
            <person name="Guy L."/>
            <person name="Ettema T.J."/>
        </authorList>
    </citation>
    <scope>NUCLEOTIDE SEQUENCE</scope>
</reference>
<accession>A0A0F8ZQE7</accession>
<proteinExistence type="predicted"/>
<sequence length="119" mass="13464">MTKPPSDRKTPGPSVPMPMVSKSEAKRLKIQRGPRPPCRHETLLARIKIPVNEYVCDDCKEKLVLVIPQYGLMTPVEFEQFKRAQAMQIEAAKRRKSTGLVTPDEHRQEQSQAKGGKRG</sequence>
<dbReference type="EMBL" id="LAZR01050049">
    <property type="protein sequence ID" value="KKK88230.1"/>
    <property type="molecule type" value="Genomic_DNA"/>
</dbReference>
<comment type="caution">
    <text evidence="2">The sequence shown here is derived from an EMBL/GenBank/DDBJ whole genome shotgun (WGS) entry which is preliminary data.</text>
</comment>
<feature type="compositionally biased region" description="Basic and acidic residues" evidence="1">
    <location>
        <begin position="1"/>
        <end position="10"/>
    </location>
</feature>
<protein>
    <submittedName>
        <fullName evidence="2">Uncharacterized protein</fullName>
    </submittedName>
</protein>
<feature type="region of interest" description="Disordered" evidence="1">
    <location>
        <begin position="1"/>
        <end position="36"/>
    </location>
</feature>